<evidence type="ECO:0000313" key="2">
    <source>
        <dbReference type="EMBL" id="MTH44693.1"/>
    </source>
</evidence>
<keyword evidence="3" id="KW-1185">Reference proteome</keyword>
<keyword evidence="1" id="KW-0812">Transmembrane</keyword>
<proteinExistence type="predicted"/>
<dbReference type="EMBL" id="WMJZ01000001">
    <property type="protein sequence ID" value="MTH44693.1"/>
    <property type="molecule type" value="Genomic_DNA"/>
</dbReference>
<dbReference type="AlphaFoldDB" id="A0A6L6IJ01"/>
<feature type="transmembrane region" description="Helical" evidence="1">
    <location>
        <begin position="99"/>
        <end position="118"/>
    </location>
</feature>
<comment type="caution">
    <text evidence="2">The sequence shown here is derived from an EMBL/GenBank/DDBJ whole genome shotgun (WGS) entry which is preliminary data.</text>
</comment>
<protein>
    <recommendedName>
        <fullName evidence="4">YcxB family protein</fullName>
    </recommendedName>
</protein>
<dbReference type="Proteomes" id="UP000477739">
    <property type="component" value="Unassembled WGS sequence"/>
</dbReference>
<evidence type="ECO:0000313" key="3">
    <source>
        <dbReference type="Proteomes" id="UP000477739"/>
    </source>
</evidence>
<dbReference type="OrthoDB" id="6638528at2"/>
<sequence>MDNKQLTLPEDVSFTLNIPGHSLSFAQYLWGARLLRLSLPERRRRFGGMPVFLISAFAIWLIFALLISAIDGHYQFRLSAWALNHEAGGYLFRLRNTEVISVFVGCYTAGVLITRLFFNRQQRRWCRSLYDANEAIRYGYCLQLTEQGAGWTACGRQSFRVFVTWDKVKAVKSKGNIDYLDLGTLGFLWLPADMADYPRPQVLAFIEQHL</sequence>
<keyword evidence="1" id="KW-1133">Transmembrane helix</keyword>
<evidence type="ECO:0008006" key="4">
    <source>
        <dbReference type="Google" id="ProtNLM"/>
    </source>
</evidence>
<evidence type="ECO:0000256" key="1">
    <source>
        <dbReference type="SAM" id="Phobius"/>
    </source>
</evidence>
<name>A0A6L6IJ01_9ENTR</name>
<keyword evidence="1" id="KW-0472">Membrane</keyword>
<accession>A0A6L6IJ01</accession>
<dbReference type="RefSeq" id="WP_155106400.1">
    <property type="nucleotide sequence ID" value="NZ_WMJZ01000001.1"/>
</dbReference>
<feature type="transmembrane region" description="Helical" evidence="1">
    <location>
        <begin position="51"/>
        <end position="70"/>
    </location>
</feature>
<organism evidence="2 3">
    <name type="scientific">Intestinirhabdus alba</name>
    <dbReference type="NCBI Taxonomy" id="2899544"/>
    <lineage>
        <taxon>Bacteria</taxon>
        <taxon>Pseudomonadati</taxon>
        <taxon>Pseudomonadota</taxon>
        <taxon>Gammaproteobacteria</taxon>
        <taxon>Enterobacterales</taxon>
        <taxon>Enterobacteriaceae</taxon>
        <taxon>Intestinirhabdus</taxon>
    </lineage>
</organism>
<reference evidence="2 3" key="1">
    <citation type="submission" date="2019-11" db="EMBL/GenBank/DDBJ databases">
        <title>Escherichia alba sp. nov. isolated from the gut of plastic-eating superworms Zophobas atratus.</title>
        <authorList>
            <person name="Yang Y."/>
        </authorList>
    </citation>
    <scope>NUCLEOTIDE SEQUENCE [LARGE SCALE GENOMIC DNA]</scope>
    <source>
        <strain evidence="3">BIT-B35</strain>
    </source>
</reference>
<gene>
    <name evidence="2" type="ORF">GJV78_00100</name>
</gene>